<evidence type="ECO:0000256" key="6">
    <source>
        <dbReference type="ARBA" id="ARBA00022840"/>
    </source>
</evidence>
<dbReference type="InterPro" id="IPR015194">
    <property type="entry name" value="ISWI_HAND-dom"/>
</dbReference>
<dbReference type="SMART" id="SM00717">
    <property type="entry name" value="SANT"/>
    <property type="match status" value="2"/>
</dbReference>
<dbReference type="InterPro" id="IPR015195">
    <property type="entry name" value="SLIDE"/>
</dbReference>
<dbReference type="InterPro" id="IPR009057">
    <property type="entry name" value="Homeodomain-like_sf"/>
</dbReference>
<feature type="region of interest" description="Disordered" evidence="10">
    <location>
        <begin position="144"/>
        <end position="178"/>
    </location>
</feature>
<dbReference type="GO" id="GO:0031491">
    <property type="term" value="F:nucleosome binding"/>
    <property type="evidence" value="ECO:0007669"/>
    <property type="project" value="InterPro"/>
</dbReference>
<sequence length="1069" mass="124314">MARPSKPQLSSDEALSNASSSSSEEEPVNEQINEEEDEEELEAVGRSASSDDDDDEVADDNPPDSDEDPAAAEDADDDQGRDNVDPEVSKREKARLREMQKMKKQKIQEILDAQNAAIDADMNNRGKGRLKYLLQQTELFAHFAKGDQSSSQKKSRGRGRHASKVTEEEEDEEYLKEEEDGVANTRLVTQPSCIQGKLRDYQLAGLNWLIRLYENGINGILADEMGLGKTLQTISLLGYLHEFRGIKGPHMVVAPKSTLGNWMNEIRRFCPILRAIKFLGNPDERRHIREELLVAGKFDVCVTSFEMAIKEKSALRRFSWRYIIIDEAHRIKNENSLLSKTMRLYSTNYRLLITGTPLQNNLHELWSLLNFLLPEIFSSAETFDEWFQISGDNDQQEVVQQLHKVLRPFLLRRLKSDVEKGLPPKKETILKVGMSQMQKQYYRALLQKDLEVVNAGGERKRLLNIAMQLRKCCNHPYLFQGAEPGPPYTTGDHLITNAGKMVLLDKLLPKLKERDSRVLIFSQMTRLLDILEDYLMFRGYQYCRIDGNTGGDDRDASIDAFNKPGSEKFVFLLSTRAGGLGINLATADVVILYDSDWNPQVDLQAQDRAHRIGQKKEVQVFRFCTEYTIEEKVIERAYKKLALDALVIQQGRLAEQKTVNKDELLQMVRFGAEMVFSSKDSTITDEDIDRIIAKGEEATAELDAKMKKFTEDAIKFKMDDTAELYDFDDEKDENKFDFKKIVSENWIEPPKRERKRNYSESEYFKQTMRQGGPTKPKEPRIPRMPQLHDFQFFNTQRLSELYEKEVRYLMQTHQKNQIKDSIDVDEPEEVGDPLTAEELEEKERLLEEGFSSWSRRDFNTFIRACEKYGRNDIKSIASEMEGKTEEEVERYAKVFKERYKELNDYDRIIKNIERGEARISRKDEIMKAIGKKLDRYKNPWLELKIQYGQNKGKLYNEECDRFMICMVHKLGYGNWDELKAAFRTSPLFRFDWFVKSRTTQELARRCDTLIRLVEKENQEYDERERQARKEKKLAKSMTPSKRALARQTESPSLKKRKQLTMDDYGKRRK</sequence>
<evidence type="ECO:0000256" key="7">
    <source>
        <dbReference type="ARBA" id="ARBA00022853"/>
    </source>
</evidence>
<evidence type="ECO:0000256" key="4">
    <source>
        <dbReference type="ARBA" id="ARBA00022741"/>
    </source>
</evidence>
<feature type="domain" description="Helicase C-terminal" evidence="12">
    <location>
        <begin position="503"/>
        <end position="654"/>
    </location>
</feature>
<dbReference type="InterPro" id="IPR044754">
    <property type="entry name" value="Isw1/2_DEXHc"/>
</dbReference>
<dbReference type="CDD" id="cd17997">
    <property type="entry name" value="DEXHc_SMARCA1_SMARCA5"/>
    <property type="match status" value="1"/>
</dbReference>
<dbReference type="FunFam" id="1.10.1040.30:FF:000002">
    <property type="entry name" value="ISWI chromatin-remodeling complex ATPase CHR11"/>
    <property type="match status" value="1"/>
</dbReference>
<evidence type="ECO:0000313" key="15">
    <source>
        <dbReference type="RefSeq" id="XP_027352929.1"/>
    </source>
</evidence>
<feature type="compositionally biased region" description="Acidic residues" evidence="10">
    <location>
        <begin position="23"/>
        <end position="42"/>
    </location>
</feature>
<feature type="domain" description="Helicase ATP-binding" evidence="11">
    <location>
        <begin position="210"/>
        <end position="375"/>
    </location>
</feature>
<dbReference type="Pfam" id="PF09111">
    <property type="entry name" value="SLIDE"/>
    <property type="match status" value="1"/>
</dbReference>
<reference evidence="14" key="1">
    <citation type="journal article" date="2019" name="Toxins">
        <title>Detection of Abrin-Like and Prepropulchellin-Like Toxin Genes and Transcripts Using Whole Genome Sequencing and Full-Length Transcript Sequencing of Abrus precatorius.</title>
        <authorList>
            <person name="Hovde B.T."/>
            <person name="Daligault H.E."/>
            <person name="Hanschen E.R."/>
            <person name="Kunde Y.A."/>
            <person name="Johnson M.B."/>
            <person name="Starkenburg S.R."/>
            <person name="Johnson S.L."/>
        </authorList>
    </citation>
    <scope>NUCLEOTIDE SEQUENCE [LARGE SCALE GENOMIC DNA]</scope>
</reference>
<dbReference type="GO" id="GO:0016887">
    <property type="term" value="F:ATP hydrolysis activity"/>
    <property type="evidence" value="ECO:0007669"/>
    <property type="project" value="TreeGrafter"/>
</dbReference>
<evidence type="ECO:0000256" key="9">
    <source>
        <dbReference type="ARBA" id="ARBA00023242"/>
    </source>
</evidence>
<dbReference type="SMART" id="SM00490">
    <property type="entry name" value="HELICc"/>
    <property type="match status" value="1"/>
</dbReference>
<dbReference type="InterPro" id="IPR049730">
    <property type="entry name" value="SNF2/RAD54-like_C"/>
</dbReference>
<reference evidence="15" key="2">
    <citation type="submission" date="2025-08" db="UniProtKB">
        <authorList>
            <consortium name="RefSeq"/>
        </authorList>
    </citation>
    <scope>IDENTIFICATION</scope>
    <source>
        <tissue evidence="15">Young leaves</tissue>
    </source>
</reference>
<comment type="subcellular location">
    <subcellularLocation>
        <location evidence="1">Nucleus</location>
    </subcellularLocation>
</comment>
<dbReference type="Pfam" id="PF09110">
    <property type="entry name" value="HAND"/>
    <property type="match status" value="1"/>
</dbReference>
<keyword evidence="9" id="KW-0539">Nucleus</keyword>
<dbReference type="GO" id="GO:0140750">
    <property type="term" value="F:nucleosome array spacer activity"/>
    <property type="evidence" value="ECO:0007669"/>
    <property type="project" value="UniProtKB-ARBA"/>
</dbReference>
<dbReference type="InterPro" id="IPR000330">
    <property type="entry name" value="SNF2_N"/>
</dbReference>
<feature type="region of interest" description="Disordered" evidence="10">
    <location>
        <begin position="1020"/>
        <end position="1069"/>
    </location>
</feature>
<dbReference type="FunFam" id="1.10.10.60:FF:000155">
    <property type="entry name" value="ISWI chromatin-remodeling complex ATPase CHR11"/>
    <property type="match status" value="1"/>
</dbReference>
<dbReference type="Gene3D" id="3.40.50.10810">
    <property type="entry name" value="Tandem AAA-ATPase domain"/>
    <property type="match status" value="1"/>
</dbReference>
<dbReference type="SMART" id="SM00487">
    <property type="entry name" value="DEXDc"/>
    <property type="match status" value="1"/>
</dbReference>
<dbReference type="PANTHER" id="PTHR45623">
    <property type="entry name" value="CHROMODOMAIN-HELICASE-DNA-BINDING PROTEIN 3-RELATED-RELATED"/>
    <property type="match status" value="1"/>
</dbReference>
<keyword evidence="4" id="KW-0547">Nucleotide-binding</keyword>
<dbReference type="InterPro" id="IPR001650">
    <property type="entry name" value="Helicase_C-like"/>
</dbReference>
<dbReference type="PANTHER" id="PTHR45623:SF49">
    <property type="entry name" value="SWI_SNF-RELATED MATRIX-ASSOCIATED ACTIN-DEPENDENT REGULATOR OF CHROMATIN SUBFAMILY A MEMBER 5"/>
    <property type="match status" value="1"/>
</dbReference>
<evidence type="ECO:0000256" key="3">
    <source>
        <dbReference type="ARBA" id="ARBA00022737"/>
    </source>
</evidence>
<dbReference type="PROSITE" id="PS51194">
    <property type="entry name" value="HELICASE_CTER"/>
    <property type="match status" value="1"/>
</dbReference>
<evidence type="ECO:0000256" key="1">
    <source>
        <dbReference type="ARBA" id="ARBA00004123"/>
    </source>
</evidence>
<evidence type="ECO:0000259" key="13">
    <source>
        <dbReference type="PROSITE" id="PS51293"/>
    </source>
</evidence>
<keyword evidence="7" id="KW-0156">Chromatin regulator</keyword>
<dbReference type="Gene3D" id="1.10.10.60">
    <property type="entry name" value="Homeodomain-like"/>
    <property type="match status" value="2"/>
</dbReference>
<gene>
    <name evidence="15" type="primary">LOC113863513</name>
</gene>
<feature type="compositionally biased region" description="Basic and acidic residues" evidence="10">
    <location>
        <begin position="1059"/>
        <end position="1069"/>
    </location>
</feature>
<dbReference type="SUPFAM" id="SSF52540">
    <property type="entry name" value="P-loop containing nucleoside triphosphate hydrolases"/>
    <property type="match status" value="2"/>
</dbReference>
<keyword evidence="6" id="KW-0067">ATP-binding</keyword>
<dbReference type="SUPFAM" id="SSF46689">
    <property type="entry name" value="Homeodomain-like"/>
    <property type="match status" value="2"/>
</dbReference>
<evidence type="ECO:0000259" key="11">
    <source>
        <dbReference type="PROSITE" id="PS51192"/>
    </source>
</evidence>
<evidence type="ECO:0000256" key="2">
    <source>
        <dbReference type="ARBA" id="ARBA00009687"/>
    </source>
</evidence>
<keyword evidence="14" id="KW-1185">Reference proteome</keyword>
<feature type="compositionally biased region" description="Basic residues" evidence="10">
    <location>
        <begin position="153"/>
        <end position="163"/>
    </location>
</feature>
<evidence type="ECO:0000313" key="14">
    <source>
        <dbReference type="Proteomes" id="UP000694853"/>
    </source>
</evidence>
<dbReference type="InterPro" id="IPR017884">
    <property type="entry name" value="SANT_dom"/>
</dbReference>
<dbReference type="InterPro" id="IPR027417">
    <property type="entry name" value="P-loop_NTPase"/>
</dbReference>
<dbReference type="GO" id="GO:0005634">
    <property type="term" value="C:nucleus"/>
    <property type="evidence" value="ECO:0007669"/>
    <property type="project" value="UniProtKB-SubCell"/>
</dbReference>
<dbReference type="Gene3D" id="1.20.5.1190">
    <property type="entry name" value="iswi atpase"/>
    <property type="match status" value="1"/>
</dbReference>
<dbReference type="GeneID" id="113863513"/>
<name>A0A8B8LDT9_ABRPR</name>
<dbReference type="InterPro" id="IPR036306">
    <property type="entry name" value="ISWI_HAND-dom_sf"/>
</dbReference>
<comment type="similarity">
    <text evidence="2">Belongs to the SNF2/RAD54 helicase family. ISWI subfamily.</text>
</comment>
<dbReference type="InterPro" id="IPR001005">
    <property type="entry name" value="SANT/Myb"/>
</dbReference>
<feature type="domain" description="SANT" evidence="13">
    <location>
        <begin position="848"/>
        <end position="900"/>
    </location>
</feature>
<dbReference type="GO" id="GO:0003677">
    <property type="term" value="F:DNA binding"/>
    <property type="evidence" value="ECO:0007669"/>
    <property type="project" value="InterPro"/>
</dbReference>
<dbReference type="GO" id="GO:0034728">
    <property type="term" value="P:nucleosome organization"/>
    <property type="evidence" value="ECO:0007669"/>
    <property type="project" value="TreeGrafter"/>
</dbReference>
<dbReference type="InterPro" id="IPR038718">
    <property type="entry name" value="SNF2-like_sf"/>
</dbReference>
<evidence type="ECO:0000259" key="12">
    <source>
        <dbReference type="PROSITE" id="PS51194"/>
    </source>
</evidence>
<keyword evidence="3" id="KW-0677">Repeat</keyword>
<dbReference type="GO" id="GO:1900036">
    <property type="term" value="P:positive regulation of cellular response to heat"/>
    <property type="evidence" value="ECO:0007669"/>
    <property type="project" value="UniProtKB-ARBA"/>
</dbReference>
<organism evidence="14 15">
    <name type="scientific">Abrus precatorius</name>
    <name type="common">Indian licorice</name>
    <name type="synonym">Glycine abrus</name>
    <dbReference type="NCBI Taxonomy" id="3816"/>
    <lineage>
        <taxon>Eukaryota</taxon>
        <taxon>Viridiplantae</taxon>
        <taxon>Streptophyta</taxon>
        <taxon>Embryophyta</taxon>
        <taxon>Tracheophyta</taxon>
        <taxon>Spermatophyta</taxon>
        <taxon>Magnoliopsida</taxon>
        <taxon>eudicotyledons</taxon>
        <taxon>Gunneridae</taxon>
        <taxon>Pentapetalae</taxon>
        <taxon>rosids</taxon>
        <taxon>fabids</taxon>
        <taxon>Fabales</taxon>
        <taxon>Fabaceae</taxon>
        <taxon>Papilionoideae</taxon>
        <taxon>50 kb inversion clade</taxon>
        <taxon>NPAAA clade</taxon>
        <taxon>indigoferoid/millettioid clade</taxon>
        <taxon>Abreae</taxon>
        <taxon>Abrus</taxon>
    </lineage>
</organism>
<accession>A0A8B8LDT9</accession>
<dbReference type="Gene3D" id="1.10.1040.30">
    <property type="entry name" value="ISWI, HAND domain"/>
    <property type="match status" value="1"/>
</dbReference>
<dbReference type="FunFam" id="1.10.10.60:FF:000022">
    <property type="entry name" value="ISWI chromatin-remodeling complex ATPase CHR11 isoform A"/>
    <property type="match status" value="1"/>
</dbReference>
<protein>
    <submittedName>
        <fullName evidence="15">ISWI chromatin-remodeling complex ATPase CHR11 isoform X2</fullName>
    </submittedName>
</protein>
<evidence type="ECO:0000256" key="5">
    <source>
        <dbReference type="ARBA" id="ARBA00022801"/>
    </source>
</evidence>
<feature type="compositionally biased region" description="Basic and acidic residues" evidence="10">
    <location>
        <begin position="78"/>
        <end position="101"/>
    </location>
</feature>
<dbReference type="PROSITE" id="PS51192">
    <property type="entry name" value="HELICASE_ATP_BIND_1"/>
    <property type="match status" value="1"/>
</dbReference>
<dbReference type="Pfam" id="PF00271">
    <property type="entry name" value="Helicase_C"/>
    <property type="match status" value="1"/>
</dbReference>
<dbReference type="GO" id="GO:0042393">
    <property type="term" value="F:histone binding"/>
    <property type="evidence" value="ECO:0007669"/>
    <property type="project" value="TreeGrafter"/>
</dbReference>
<proteinExistence type="inferred from homology"/>
<dbReference type="RefSeq" id="XP_027352929.1">
    <property type="nucleotide sequence ID" value="XM_027497128.1"/>
</dbReference>
<evidence type="ECO:0000256" key="10">
    <source>
        <dbReference type="SAM" id="MobiDB-lite"/>
    </source>
</evidence>
<dbReference type="InterPro" id="IPR014001">
    <property type="entry name" value="Helicase_ATP-bd"/>
</dbReference>
<feature type="region of interest" description="Disordered" evidence="10">
    <location>
        <begin position="1"/>
        <end position="101"/>
    </location>
</feature>
<dbReference type="CDD" id="cd18793">
    <property type="entry name" value="SF2_C_SNF"/>
    <property type="match status" value="1"/>
</dbReference>
<feature type="compositionally biased region" description="Acidic residues" evidence="10">
    <location>
        <begin position="50"/>
        <end position="77"/>
    </location>
</feature>
<feature type="compositionally biased region" description="Acidic residues" evidence="10">
    <location>
        <begin position="167"/>
        <end position="178"/>
    </location>
</feature>
<dbReference type="CDD" id="cd00167">
    <property type="entry name" value="SANT"/>
    <property type="match status" value="1"/>
</dbReference>
<dbReference type="GO" id="GO:0000785">
    <property type="term" value="C:chromatin"/>
    <property type="evidence" value="ECO:0007669"/>
    <property type="project" value="TreeGrafter"/>
</dbReference>
<evidence type="ECO:0000256" key="8">
    <source>
        <dbReference type="ARBA" id="ARBA00023054"/>
    </source>
</evidence>
<feature type="compositionally biased region" description="Low complexity" evidence="10">
    <location>
        <begin position="9"/>
        <end position="22"/>
    </location>
</feature>
<dbReference type="Proteomes" id="UP000694853">
    <property type="component" value="Unplaced"/>
</dbReference>
<dbReference type="FunFam" id="3.40.50.10810:FF:000028">
    <property type="entry name" value="Chromatin-remodeling complex ATPase"/>
    <property type="match status" value="1"/>
</dbReference>
<dbReference type="Gene3D" id="3.40.50.300">
    <property type="entry name" value="P-loop containing nucleotide triphosphate hydrolases"/>
    <property type="match status" value="1"/>
</dbReference>
<keyword evidence="5" id="KW-0378">Hydrolase</keyword>
<dbReference type="Pfam" id="PF00176">
    <property type="entry name" value="SNF2-rel_dom"/>
    <property type="match status" value="1"/>
</dbReference>
<dbReference type="FunFam" id="3.40.50.300:FF:000519">
    <property type="entry name" value="ISWI chromatin-remodeling complex ATPase CHR11"/>
    <property type="match status" value="1"/>
</dbReference>
<keyword evidence="8" id="KW-0175">Coiled coil</keyword>
<dbReference type="AlphaFoldDB" id="A0A8B8LDT9"/>
<dbReference type="PROSITE" id="PS51293">
    <property type="entry name" value="SANT"/>
    <property type="match status" value="1"/>
</dbReference>
<dbReference type="GO" id="GO:0005524">
    <property type="term" value="F:ATP binding"/>
    <property type="evidence" value="ECO:0007669"/>
    <property type="project" value="UniProtKB-KW"/>
</dbReference>
<dbReference type="SUPFAM" id="SSF101224">
    <property type="entry name" value="HAND domain of the nucleosome remodeling ATPase ISWI"/>
    <property type="match status" value="1"/>
</dbReference>